<accession>A0A0F9MBC2</accession>
<protein>
    <submittedName>
        <fullName evidence="1">Uncharacterized protein</fullName>
    </submittedName>
</protein>
<dbReference type="EMBL" id="LAZR01010529">
    <property type="protein sequence ID" value="KKM66452.1"/>
    <property type="molecule type" value="Genomic_DNA"/>
</dbReference>
<dbReference type="AlphaFoldDB" id="A0A0F9MBC2"/>
<sequence>MSYTSTSYKNVDFFNTIDCEEKAYWLG</sequence>
<comment type="caution">
    <text evidence="1">The sequence shown here is derived from an EMBL/GenBank/DDBJ whole genome shotgun (WGS) entry which is preliminary data.</text>
</comment>
<evidence type="ECO:0000313" key="1">
    <source>
        <dbReference type="EMBL" id="KKM66452.1"/>
    </source>
</evidence>
<name>A0A0F9MBC2_9ZZZZ</name>
<feature type="non-terminal residue" evidence="1">
    <location>
        <position position="27"/>
    </location>
</feature>
<gene>
    <name evidence="1" type="ORF">LCGC14_1481020</name>
</gene>
<proteinExistence type="predicted"/>
<organism evidence="1">
    <name type="scientific">marine sediment metagenome</name>
    <dbReference type="NCBI Taxonomy" id="412755"/>
    <lineage>
        <taxon>unclassified sequences</taxon>
        <taxon>metagenomes</taxon>
        <taxon>ecological metagenomes</taxon>
    </lineage>
</organism>
<reference evidence="1" key="1">
    <citation type="journal article" date="2015" name="Nature">
        <title>Complex archaea that bridge the gap between prokaryotes and eukaryotes.</title>
        <authorList>
            <person name="Spang A."/>
            <person name="Saw J.H."/>
            <person name="Jorgensen S.L."/>
            <person name="Zaremba-Niedzwiedzka K."/>
            <person name="Martijn J."/>
            <person name="Lind A.E."/>
            <person name="van Eijk R."/>
            <person name="Schleper C."/>
            <person name="Guy L."/>
            <person name="Ettema T.J."/>
        </authorList>
    </citation>
    <scope>NUCLEOTIDE SEQUENCE</scope>
</reference>